<name>K2Q5X9_9FLAO</name>
<sequence>MITKAAKKKIKKELKRTGKGYTQVIIEYLKKNDIRTKEGNIYSESMIRAIMNRPITNLKLELAIYDCFSETLKENKKEDKRINVLLSQVK</sequence>
<comment type="caution">
    <text evidence="1">The sequence shown here is derived from an EMBL/GenBank/DDBJ whole genome shotgun (WGS) entry which is preliminary data.</text>
</comment>
<evidence type="ECO:0000313" key="1">
    <source>
        <dbReference type="EMBL" id="EKF56206.1"/>
    </source>
</evidence>
<dbReference type="Proteomes" id="UP000007364">
    <property type="component" value="Unassembled WGS sequence"/>
</dbReference>
<dbReference type="OrthoDB" id="1449507at2"/>
<protein>
    <submittedName>
        <fullName evidence="1">Uncharacterized protein</fullName>
    </submittedName>
</protein>
<dbReference type="STRING" id="555500.I215_01748"/>
<dbReference type="AlphaFoldDB" id="K2Q5X9"/>
<dbReference type="RefSeq" id="WP_008990225.1">
    <property type="nucleotide sequence ID" value="NZ_AMSG01000002.1"/>
</dbReference>
<keyword evidence="2" id="KW-1185">Reference proteome</keyword>
<proteinExistence type="predicted"/>
<accession>K2Q5X9</accession>
<reference evidence="1 2" key="1">
    <citation type="journal article" date="2012" name="J. Bacteriol.">
        <title>Genome Sequence of Galbibacter marinum Type Strain ck-I2-15.</title>
        <authorList>
            <person name="Lai Q."/>
            <person name="Li C."/>
            <person name="Shao Z."/>
        </authorList>
    </citation>
    <scope>NUCLEOTIDE SEQUENCE [LARGE SCALE GENOMIC DNA]</scope>
    <source>
        <strain evidence="2">ck-I2-15</strain>
    </source>
</reference>
<organism evidence="1 2">
    <name type="scientific">Galbibacter marinus</name>
    <dbReference type="NCBI Taxonomy" id="555500"/>
    <lineage>
        <taxon>Bacteria</taxon>
        <taxon>Pseudomonadati</taxon>
        <taxon>Bacteroidota</taxon>
        <taxon>Flavobacteriia</taxon>
        <taxon>Flavobacteriales</taxon>
        <taxon>Flavobacteriaceae</taxon>
        <taxon>Galbibacter</taxon>
    </lineage>
</organism>
<gene>
    <name evidence="1" type="ORF">I215_01748</name>
</gene>
<dbReference type="EMBL" id="AMSG01000002">
    <property type="protein sequence ID" value="EKF56206.1"/>
    <property type="molecule type" value="Genomic_DNA"/>
</dbReference>
<evidence type="ECO:0000313" key="2">
    <source>
        <dbReference type="Proteomes" id="UP000007364"/>
    </source>
</evidence>